<feature type="transmembrane region" description="Helical" evidence="7">
    <location>
        <begin position="104"/>
        <end position="126"/>
    </location>
</feature>
<keyword evidence="3" id="KW-1003">Cell membrane</keyword>
<evidence type="ECO:0000256" key="6">
    <source>
        <dbReference type="ARBA" id="ARBA00023136"/>
    </source>
</evidence>
<evidence type="ECO:0000256" key="4">
    <source>
        <dbReference type="ARBA" id="ARBA00022692"/>
    </source>
</evidence>
<sequence>MTAQTIGKRWSTGLGGVIVSLIVPVGILVVWWFGSLNTGSPFFPSLQSILETFAETWLSEKVVTDVLPSLGRMFAGFAIAVVVGVAVGVLFGRIRILAYAFNPVLQFFRALPATALIPVSIVLLGIGDTPKILLIAFVSVFPVLLNTIDGVRNIDPVVEDVVRSYRFDKAQRVRWVQLHAASPQVLAGMRVALSMAFVVMVVTEMLAATNGIGYVTLTAQQSFQISLMWSGLLLLGLLGIIINGLFVLVERRLLRWYVQDQED</sequence>
<keyword evidence="5 7" id="KW-1133">Transmembrane helix</keyword>
<feature type="domain" description="ABC transmembrane type-1" evidence="8">
    <location>
        <begin position="66"/>
        <end position="250"/>
    </location>
</feature>
<dbReference type="PANTHER" id="PTHR30151:SF0">
    <property type="entry name" value="ABC TRANSPORTER PERMEASE PROTEIN MJ0413-RELATED"/>
    <property type="match status" value="1"/>
</dbReference>
<dbReference type="GO" id="GO:0055085">
    <property type="term" value="P:transmembrane transport"/>
    <property type="evidence" value="ECO:0007669"/>
    <property type="project" value="InterPro"/>
</dbReference>
<feature type="transmembrane region" description="Helical" evidence="7">
    <location>
        <begin position="227"/>
        <end position="249"/>
    </location>
</feature>
<reference evidence="9 10" key="1">
    <citation type="submission" date="2020-07" db="EMBL/GenBank/DDBJ databases">
        <title>Sequencing the genomes of 1000 actinobacteria strains.</title>
        <authorList>
            <person name="Klenk H.-P."/>
        </authorList>
    </citation>
    <scope>NUCLEOTIDE SEQUENCE [LARGE SCALE GENOMIC DNA]</scope>
    <source>
        <strain evidence="9 10">DSM 24662</strain>
    </source>
</reference>
<dbReference type="Proteomes" id="UP000576969">
    <property type="component" value="Unassembled WGS sequence"/>
</dbReference>
<organism evidence="9 10">
    <name type="scientific">Microbacterium immunditiarum</name>
    <dbReference type="NCBI Taxonomy" id="337480"/>
    <lineage>
        <taxon>Bacteria</taxon>
        <taxon>Bacillati</taxon>
        <taxon>Actinomycetota</taxon>
        <taxon>Actinomycetes</taxon>
        <taxon>Micrococcales</taxon>
        <taxon>Microbacteriaceae</taxon>
        <taxon>Microbacterium</taxon>
    </lineage>
</organism>
<evidence type="ECO:0000256" key="3">
    <source>
        <dbReference type="ARBA" id="ARBA00022475"/>
    </source>
</evidence>
<comment type="similarity">
    <text evidence="7">Belongs to the binding-protein-dependent transport system permease family.</text>
</comment>
<feature type="transmembrane region" description="Helical" evidence="7">
    <location>
        <begin position="12"/>
        <end position="34"/>
    </location>
</feature>
<comment type="caution">
    <text evidence="9">The sequence shown here is derived from an EMBL/GenBank/DDBJ whole genome shotgun (WGS) entry which is preliminary data.</text>
</comment>
<evidence type="ECO:0000256" key="7">
    <source>
        <dbReference type="RuleBase" id="RU363032"/>
    </source>
</evidence>
<keyword evidence="6 7" id="KW-0472">Membrane</keyword>
<evidence type="ECO:0000313" key="9">
    <source>
        <dbReference type="EMBL" id="NYE18281.1"/>
    </source>
</evidence>
<keyword evidence="10" id="KW-1185">Reference proteome</keyword>
<dbReference type="AlphaFoldDB" id="A0A7Y9GL14"/>
<dbReference type="Gene3D" id="1.10.3720.10">
    <property type="entry name" value="MetI-like"/>
    <property type="match status" value="1"/>
</dbReference>
<dbReference type="PANTHER" id="PTHR30151">
    <property type="entry name" value="ALKANE SULFONATE ABC TRANSPORTER-RELATED, MEMBRANE SUBUNIT"/>
    <property type="match status" value="1"/>
</dbReference>
<keyword evidence="2 7" id="KW-0813">Transport</keyword>
<gene>
    <name evidence="9" type="ORF">BJ991_000309</name>
</gene>
<dbReference type="SUPFAM" id="SSF161098">
    <property type="entry name" value="MetI-like"/>
    <property type="match status" value="1"/>
</dbReference>
<feature type="transmembrane region" description="Helical" evidence="7">
    <location>
        <begin position="73"/>
        <end position="92"/>
    </location>
</feature>
<evidence type="ECO:0000256" key="2">
    <source>
        <dbReference type="ARBA" id="ARBA00022448"/>
    </source>
</evidence>
<feature type="transmembrane region" description="Helical" evidence="7">
    <location>
        <begin position="191"/>
        <end position="215"/>
    </location>
</feature>
<evidence type="ECO:0000259" key="8">
    <source>
        <dbReference type="PROSITE" id="PS50928"/>
    </source>
</evidence>
<proteinExistence type="inferred from homology"/>
<dbReference type="InterPro" id="IPR035906">
    <property type="entry name" value="MetI-like_sf"/>
</dbReference>
<protein>
    <submittedName>
        <fullName evidence="9">ABC-type nitrate/sulfonate/bicarbonate transport system permease component</fullName>
    </submittedName>
</protein>
<dbReference type="Pfam" id="PF00528">
    <property type="entry name" value="BPD_transp_1"/>
    <property type="match status" value="1"/>
</dbReference>
<evidence type="ECO:0000256" key="5">
    <source>
        <dbReference type="ARBA" id="ARBA00022989"/>
    </source>
</evidence>
<comment type="subcellular location">
    <subcellularLocation>
        <location evidence="1 7">Cell membrane</location>
        <topology evidence="1 7">Multi-pass membrane protein</topology>
    </subcellularLocation>
</comment>
<dbReference type="RefSeq" id="WP_179486838.1">
    <property type="nucleotide sequence ID" value="NZ_JACCBV010000001.1"/>
</dbReference>
<dbReference type="EMBL" id="JACCBV010000001">
    <property type="protein sequence ID" value="NYE18281.1"/>
    <property type="molecule type" value="Genomic_DNA"/>
</dbReference>
<feature type="transmembrane region" description="Helical" evidence="7">
    <location>
        <begin position="132"/>
        <end position="148"/>
    </location>
</feature>
<name>A0A7Y9GL14_9MICO</name>
<evidence type="ECO:0000313" key="10">
    <source>
        <dbReference type="Proteomes" id="UP000576969"/>
    </source>
</evidence>
<dbReference type="InterPro" id="IPR000515">
    <property type="entry name" value="MetI-like"/>
</dbReference>
<dbReference type="PROSITE" id="PS50928">
    <property type="entry name" value="ABC_TM1"/>
    <property type="match status" value="1"/>
</dbReference>
<dbReference type="GO" id="GO:0005886">
    <property type="term" value="C:plasma membrane"/>
    <property type="evidence" value="ECO:0007669"/>
    <property type="project" value="UniProtKB-SubCell"/>
</dbReference>
<accession>A0A7Y9GL14</accession>
<keyword evidence="4 7" id="KW-0812">Transmembrane</keyword>
<evidence type="ECO:0000256" key="1">
    <source>
        <dbReference type="ARBA" id="ARBA00004651"/>
    </source>
</evidence>